<accession>A0A7W6C194</accession>
<dbReference type="Gene3D" id="1.10.260.40">
    <property type="entry name" value="lambda repressor-like DNA-binding domains"/>
    <property type="match status" value="1"/>
</dbReference>
<dbReference type="InterPro" id="IPR001387">
    <property type="entry name" value="Cro/C1-type_HTH"/>
</dbReference>
<evidence type="ECO:0000313" key="3">
    <source>
        <dbReference type="Proteomes" id="UP000531216"/>
    </source>
</evidence>
<proteinExistence type="predicted"/>
<dbReference type="SUPFAM" id="SSF47413">
    <property type="entry name" value="lambda repressor-like DNA-binding domains"/>
    <property type="match status" value="1"/>
</dbReference>
<evidence type="ECO:0000259" key="1">
    <source>
        <dbReference type="PROSITE" id="PS50943"/>
    </source>
</evidence>
<dbReference type="EMBL" id="JACIDO010000005">
    <property type="protein sequence ID" value="MBB3936582.1"/>
    <property type="molecule type" value="Genomic_DNA"/>
</dbReference>
<dbReference type="CDD" id="cd00093">
    <property type="entry name" value="HTH_XRE"/>
    <property type="match status" value="1"/>
</dbReference>
<feature type="domain" description="HTH cro/C1-type" evidence="1">
    <location>
        <begin position="10"/>
        <end position="39"/>
    </location>
</feature>
<dbReference type="AlphaFoldDB" id="A0A7W6C194"/>
<sequence length="263" mass="28259">MSESLTVKQLRAARALLGWSQSDLARATSVSEPTLARLEAADGELGGRASTANVIRTTLEAAGIEFLDDPLQAGVRIRFESAVEKAFYRGATTLFPGSKAWKRTTGPDLGADFIGVDADGGMIFVEVKGAHADRRRVVDQLARVRRNHPEARVTAILMGGPPSSDIVDGVEIYQVPSVGKLDALPRISSDAGAHEFRKGDNVRLRRGSALWKNHATLRKAVGRVAELIDDGTSLQRISVSYPDGEALEGEVAGLFEYVPPDQV</sequence>
<protein>
    <submittedName>
        <fullName evidence="2">Transcriptional regulator with XRE-family HTH domain</fullName>
    </submittedName>
</protein>
<comment type="caution">
    <text evidence="2">The sequence shown here is derived from an EMBL/GenBank/DDBJ whole genome shotgun (WGS) entry which is preliminary data.</text>
</comment>
<gene>
    <name evidence="2" type="ORF">GGR05_002736</name>
</gene>
<organism evidence="2 3">
    <name type="scientific">Aureimonas phyllosphaerae</name>
    <dbReference type="NCBI Taxonomy" id="1166078"/>
    <lineage>
        <taxon>Bacteria</taxon>
        <taxon>Pseudomonadati</taxon>
        <taxon>Pseudomonadota</taxon>
        <taxon>Alphaproteobacteria</taxon>
        <taxon>Hyphomicrobiales</taxon>
        <taxon>Aurantimonadaceae</taxon>
        <taxon>Aureimonas</taxon>
    </lineage>
</organism>
<keyword evidence="3" id="KW-1185">Reference proteome</keyword>
<name>A0A7W6C194_9HYPH</name>
<dbReference type="Proteomes" id="UP000531216">
    <property type="component" value="Unassembled WGS sequence"/>
</dbReference>
<dbReference type="Pfam" id="PF01381">
    <property type="entry name" value="HTH_3"/>
    <property type="match status" value="1"/>
</dbReference>
<dbReference type="GO" id="GO:0003677">
    <property type="term" value="F:DNA binding"/>
    <property type="evidence" value="ECO:0007669"/>
    <property type="project" value="InterPro"/>
</dbReference>
<dbReference type="InterPro" id="IPR010982">
    <property type="entry name" value="Lambda_DNA-bd_dom_sf"/>
</dbReference>
<reference evidence="2 3" key="1">
    <citation type="submission" date="2020-08" db="EMBL/GenBank/DDBJ databases">
        <title>Genomic Encyclopedia of Type Strains, Phase IV (KMG-IV): sequencing the most valuable type-strain genomes for metagenomic binning, comparative biology and taxonomic classification.</title>
        <authorList>
            <person name="Goeker M."/>
        </authorList>
    </citation>
    <scope>NUCLEOTIDE SEQUENCE [LARGE SCALE GENOMIC DNA]</scope>
    <source>
        <strain evidence="2 3">DSM 25024</strain>
    </source>
</reference>
<dbReference type="PROSITE" id="PS50943">
    <property type="entry name" value="HTH_CROC1"/>
    <property type="match status" value="1"/>
</dbReference>
<dbReference type="RefSeq" id="WP_210185777.1">
    <property type="nucleotide sequence ID" value="NZ_FOOA01000005.1"/>
</dbReference>
<evidence type="ECO:0000313" key="2">
    <source>
        <dbReference type="EMBL" id="MBB3936582.1"/>
    </source>
</evidence>